<name>A0A4Y2IKA0_ARAVE</name>
<dbReference type="AlphaFoldDB" id="A0A4Y2IKA0"/>
<gene>
    <name evidence="1" type="ORF">AVEN_183268_1</name>
</gene>
<keyword evidence="2" id="KW-1185">Reference proteome</keyword>
<sequence length="114" mass="13404">MDALPFGHRSGPEKSYFKSKITISILTLKTHYETEVKHFNAEVQEFPAFCKKPFPGIGKTQKSNFLFPPLIKINLKPYQRRRGPKRWADDSQRVYLLQYDVWEGTNKSHSFLRT</sequence>
<proteinExistence type="predicted"/>
<evidence type="ECO:0000313" key="1">
    <source>
        <dbReference type="EMBL" id="GBM78157.1"/>
    </source>
</evidence>
<protein>
    <submittedName>
        <fullName evidence="1">Uncharacterized protein</fullName>
    </submittedName>
</protein>
<dbReference type="Proteomes" id="UP000499080">
    <property type="component" value="Unassembled WGS sequence"/>
</dbReference>
<dbReference type="EMBL" id="BGPR01263438">
    <property type="protein sequence ID" value="GBM78157.1"/>
    <property type="molecule type" value="Genomic_DNA"/>
</dbReference>
<organism evidence="1 2">
    <name type="scientific">Araneus ventricosus</name>
    <name type="common">Orbweaver spider</name>
    <name type="synonym">Epeira ventricosa</name>
    <dbReference type="NCBI Taxonomy" id="182803"/>
    <lineage>
        <taxon>Eukaryota</taxon>
        <taxon>Metazoa</taxon>
        <taxon>Ecdysozoa</taxon>
        <taxon>Arthropoda</taxon>
        <taxon>Chelicerata</taxon>
        <taxon>Arachnida</taxon>
        <taxon>Araneae</taxon>
        <taxon>Araneomorphae</taxon>
        <taxon>Entelegynae</taxon>
        <taxon>Araneoidea</taxon>
        <taxon>Araneidae</taxon>
        <taxon>Araneus</taxon>
    </lineage>
</organism>
<comment type="caution">
    <text evidence="1">The sequence shown here is derived from an EMBL/GenBank/DDBJ whole genome shotgun (WGS) entry which is preliminary data.</text>
</comment>
<evidence type="ECO:0000313" key="2">
    <source>
        <dbReference type="Proteomes" id="UP000499080"/>
    </source>
</evidence>
<accession>A0A4Y2IKA0</accession>
<reference evidence="1 2" key="1">
    <citation type="journal article" date="2019" name="Sci. Rep.">
        <title>Orb-weaving spider Araneus ventricosus genome elucidates the spidroin gene catalogue.</title>
        <authorList>
            <person name="Kono N."/>
            <person name="Nakamura H."/>
            <person name="Ohtoshi R."/>
            <person name="Moran D.A.P."/>
            <person name="Shinohara A."/>
            <person name="Yoshida Y."/>
            <person name="Fujiwara M."/>
            <person name="Mori M."/>
            <person name="Tomita M."/>
            <person name="Arakawa K."/>
        </authorList>
    </citation>
    <scope>NUCLEOTIDE SEQUENCE [LARGE SCALE GENOMIC DNA]</scope>
</reference>